<dbReference type="Proteomes" id="UP000177050">
    <property type="component" value="Unassembled WGS sequence"/>
</dbReference>
<dbReference type="EMBL" id="MGBR01000001">
    <property type="protein sequence ID" value="OGK73806.1"/>
    <property type="molecule type" value="Genomic_DNA"/>
</dbReference>
<dbReference type="InterPro" id="IPR043519">
    <property type="entry name" value="NT_sf"/>
</dbReference>
<evidence type="ECO:0000313" key="1">
    <source>
        <dbReference type="EMBL" id="OGK73806.1"/>
    </source>
</evidence>
<name>A0A1F7L160_9BACT</name>
<evidence type="ECO:0000313" key="2">
    <source>
        <dbReference type="Proteomes" id="UP000177050"/>
    </source>
</evidence>
<dbReference type="AlphaFoldDB" id="A0A1F7L160"/>
<organism evidence="1 2">
    <name type="scientific">Candidatus Roizmanbacteria bacterium RIFOXYD1_FULL_38_12</name>
    <dbReference type="NCBI Taxonomy" id="1802093"/>
    <lineage>
        <taxon>Bacteria</taxon>
        <taxon>Candidatus Roizmaniibacteriota</taxon>
    </lineage>
</organism>
<dbReference type="SUPFAM" id="SSF81301">
    <property type="entry name" value="Nucleotidyltransferase"/>
    <property type="match status" value="1"/>
</dbReference>
<gene>
    <name evidence="1" type="ORF">A3K52_03425</name>
</gene>
<sequence length="158" mass="18711">MKIDLSKLNYSFKKKPVLVGGGAMEYYGLRKSGKDIDFVAHDDDVFELIKLYPHRVKDLFGDLGVCPHIFEIWRTICYFDYSYYKENAIEKDDYYIISLEKLLVMKALAMKKAKYLKDVHLITEHILSNQGLKYEEQRRLNKRILSQIENIVYIEKTD</sequence>
<accession>A0A1F7L160</accession>
<reference evidence="1 2" key="1">
    <citation type="journal article" date="2016" name="Nat. Commun.">
        <title>Thousands of microbial genomes shed light on interconnected biogeochemical processes in an aquifer system.</title>
        <authorList>
            <person name="Anantharaman K."/>
            <person name="Brown C.T."/>
            <person name="Hug L.A."/>
            <person name="Sharon I."/>
            <person name="Castelle C.J."/>
            <person name="Probst A.J."/>
            <person name="Thomas B.C."/>
            <person name="Singh A."/>
            <person name="Wilkins M.J."/>
            <person name="Karaoz U."/>
            <person name="Brodie E.L."/>
            <person name="Williams K.H."/>
            <person name="Hubbard S.S."/>
            <person name="Banfield J.F."/>
        </authorList>
    </citation>
    <scope>NUCLEOTIDE SEQUENCE [LARGE SCALE GENOMIC DNA]</scope>
</reference>
<comment type="caution">
    <text evidence="1">The sequence shown here is derived from an EMBL/GenBank/DDBJ whole genome shotgun (WGS) entry which is preliminary data.</text>
</comment>
<evidence type="ECO:0008006" key="3">
    <source>
        <dbReference type="Google" id="ProtNLM"/>
    </source>
</evidence>
<proteinExistence type="predicted"/>
<protein>
    <recommendedName>
        <fullName evidence="3">Poly A polymerase head domain-containing protein</fullName>
    </recommendedName>
</protein>